<name>A0A8J8PAV2_9EURY</name>
<keyword evidence="6" id="KW-1185">Reference proteome</keyword>
<dbReference type="AlphaFoldDB" id="A0A8J8PAV2"/>
<dbReference type="RefSeq" id="WP_142979355.1">
    <property type="nucleotide sequence ID" value="NZ_RKLU01000002.1"/>
</dbReference>
<evidence type="ECO:0000313" key="6">
    <source>
        <dbReference type="Proteomes" id="UP000705823"/>
    </source>
</evidence>
<organism evidence="5 6">
    <name type="scientific">Halonotius terrestris</name>
    <dbReference type="NCBI Taxonomy" id="2487750"/>
    <lineage>
        <taxon>Archaea</taxon>
        <taxon>Methanobacteriati</taxon>
        <taxon>Methanobacteriota</taxon>
        <taxon>Stenosarchaea group</taxon>
        <taxon>Halobacteria</taxon>
        <taxon>Halobacteriales</taxon>
        <taxon>Haloferacaceae</taxon>
        <taxon>Halonotius</taxon>
    </lineage>
</organism>
<keyword evidence="2" id="KW-0238">DNA-binding</keyword>
<dbReference type="SUPFAM" id="SSF46785">
    <property type="entry name" value="Winged helix' DNA-binding domain"/>
    <property type="match status" value="1"/>
</dbReference>
<dbReference type="Gene3D" id="1.10.10.10">
    <property type="entry name" value="Winged helix-like DNA-binding domain superfamily/Winged helix DNA-binding domain"/>
    <property type="match status" value="1"/>
</dbReference>
<dbReference type="PANTHER" id="PTHR33204:SF18">
    <property type="entry name" value="TRANSCRIPTIONAL REGULATORY PROTEIN"/>
    <property type="match status" value="1"/>
</dbReference>
<evidence type="ECO:0000256" key="1">
    <source>
        <dbReference type="ARBA" id="ARBA00023015"/>
    </source>
</evidence>
<dbReference type="PANTHER" id="PTHR33204">
    <property type="entry name" value="TRANSCRIPTIONAL REGULATOR, MARR FAMILY"/>
    <property type="match status" value="1"/>
</dbReference>
<proteinExistence type="predicted"/>
<evidence type="ECO:0000259" key="4">
    <source>
        <dbReference type="PROSITE" id="PS51118"/>
    </source>
</evidence>
<comment type="caution">
    <text evidence="5">The sequence shown here is derived from an EMBL/GenBank/DDBJ whole genome shotgun (WGS) entry which is preliminary data.</text>
</comment>
<dbReference type="PROSITE" id="PS51118">
    <property type="entry name" value="HTH_HXLR"/>
    <property type="match status" value="1"/>
</dbReference>
<dbReference type="CDD" id="cd00090">
    <property type="entry name" value="HTH_ARSR"/>
    <property type="match status" value="1"/>
</dbReference>
<dbReference type="InterPro" id="IPR002577">
    <property type="entry name" value="HTH_HxlR"/>
</dbReference>
<keyword evidence="3" id="KW-0804">Transcription</keyword>
<dbReference type="InterPro" id="IPR036390">
    <property type="entry name" value="WH_DNA-bd_sf"/>
</dbReference>
<accession>A0A8J8PAV2</accession>
<gene>
    <name evidence="5" type="ORF">EGH24_06570</name>
</gene>
<evidence type="ECO:0000256" key="2">
    <source>
        <dbReference type="ARBA" id="ARBA00023125"/>
    </source>
</evidence>
<dbReference type="OrthoDB" id="147589at2157"/>
<evidence type="ECO:0000313" key="5">
    <source>
        <dbReference type="EMBL" id="TQQ83091.1"/>
    </source>
</evidence>
<dbReference type="Pfam" id="PF01638">
    <property type="entry name" value="HxlR"/>
    <property type="match status" value="1"/>
</dbReference>
<feature type="domain" description="HTH hxlR-type" evidence="4">
    <location>
        <begin position="19"/>
        <end position="116"/>
    </location>
</feature>
<dbReference type="EMBL" id="RKLU01000002">
    <property type="protein sequence ID" value="TQQ83091.1"/>
    <property type="molecule type" value="Genomic_DNA"/>
</dbReference>
<dbReference type="InterPro" id="IPR011991">
    <property type="entry name" value="ArsR-like_HTH"/>
</dbReference>
<dbReference type="Proteomes" id="UP000705823">
    <property type="component" value="Unassembled WGS sequence"/>
</dbReference>
<dbReference type="GO" id="GO:0003677">
    <property type="term" value="F:DNA binding"/>
    <property type="evidence" value="ECO:0007669"/>
    <property type="project" value="UniProtKB-KW"/>
</dbReference>
<keyword evidence="1" id="KW-0805">Transcription regulation</keyword>
<protein>
    <submittedName>
        <fullName evidence="5">Transcriptional regulator</fullName>
    </submittedName>
</protein>
<evidence type="ECO:0000256" key="3">
    <source>
        <dbReference type="ARBA" id="ARBA00023163"/>
    </source>
</evidence>
<sequence length="126" mass="14204">MSTTQSRDQELQSKNPTACPVVRTLNRVGTQWRLNILYSLQGSELRFNELKRSTGARSKTLSEALDALTEEDLVIRRTEAADPIAVYYTLSEKGETLVDQLDGISEWAVEWVDDVADPEAQRPHIV</sequence>
<reference evidence="5" key="1">
    <citation type="submission" date="2019-02" db="EMBL/GenBank/DDBJ databases">
        <title>Halonotius sp. a new haloarchaeum isolated from saline soil.</title>
        <authorList>
            <person name="Duran-Viseras A."/>
            <person name="Sanchez-Porro C."/>
            <person name="Ventosa A."/>
        </authorList>
    </citation>
    <scope>NUCLEOTIDE SEQUENCE</scope>
    <source>
        <strain evidence="5">F15B</strain>
    </source>
</reference>
<dbReference type="InterPro" id="IPR036388">
    <property type="entry name" value="WH-like_DNA-bd_sf"/>
</dbReference>